<protein>
    <submittedName>
        <fullName evidence="1">Uncharacterized protein</fullName>
    </submittedName>
</protein>
<dbReference type="EMBL" id="LVYD01000049">
    <property type="protein sequence ID" value="OQP62617.1"/>
    <property type="molecule type" value="Genomic_DNA"/>
</dbReference>
<reference evidence="1 2" key="1">
    <citation type="submission" date="2016-03" db="EMBL/GenBank/DDBJ databases">
        <title>Niastella vici sp. nov., isolated from farmland soil.</title>
        <authorList>
            <person name="Chen L."/>
            <person name="Wang D."/>
            <person name="Yang S."/>
            <person name="Wang G."/>
        </authorList>
    </citation>
    <scope>NUCLEOTIDE SEQUENCE [LARGE SCALE GENOMIC DNA]</scope>
    <source>
        <strain evidence="1 2">DJ57</strain>
    </source>
</reference>
<keyword evidence="2" id="KW-1185">Reference proteome</keyword>
<evidence type="ECO:0000313" key="2">
    <source>
        <dbReference type="Proteomes" id="UP000192796"/>
    </source>
</evidence>
<comment type="caution">
    <text evidence="1">The sequence shown here is derived from an EMBL/GenBank/DDBJ whole genome shotgun (WGS) entry which is preliminary data.</text>
</comment>
<accession>A0A1V9FWB3</accession>
<organism evidence="1 2">
    <name type="scientific">Niastella vici</name>
    <dbReference type="NCBI Taxonomy" id="1703345"/>
    <lineage>
        <taxon>Bacteria</taxon>
        <taxon>Pseudomonadati</taxon>
        <taxon>Bacteroidota</taxon>
        <taxon>Chitinophagia</taxon>
        <taxon>Chitinophagales</taxon>
        <taxon>Chitinophagaceae</taxon>
        <taxon>Niastella</taxon>
    </lineage>
</organism>
<evidence type="ECO:0000313" key="1">
    <source>
        <dbReference type="EMBL" id="OQP62617.1"/>
    </source>
</evidence>
<dbReference type="Proteomes" id="UP000192796">
    <property type="component" value="Unassembled WGS sequence"/>
</dbReference>
<sequence length="132" mass="16020">MKYKVWKFNRTLTYRTIYTMSNNFELSDEEKSILQKQKDLVEAGKKKAESFWLEEYPHFTIDEKIKYWLASIHRGMRTQGEATADEYSEFSAAWYQHVKEKEPDFDSLFEKVVPLLGFYFDWKEYEKRIKAT</sequence>
<gene>
    <name evidence="1" type="ORF">A3860_26770</name>
</gene>
<dbReference type="AlphaFoldDB" id="A0A1V9FWB3"/>
<proteinExistence type="predicted"/>
<dbReference type="STRING" id="1703345.A3860_26770"/>
<name>A0A1V9FWB3_9BACT</name>